<reference evidence="1" key="1">
    <citation type="submission" date="2021-06" db="EMBL/GenBank/DDBJ databases">
        <title>Comparative genomics, transcriptomics and evolutionary studies reveal genomic signatures of adaptation to plant cell wall in hemibiotrophic fungi.</title>
        <authorList>
            <consortium name="DOE Joint Genome Institute"/>
            <person name="Baroncelli R."/>
            <person name="Diaz J.F."/>
            <person name="Benocci T."/>
            <person name="Peng M."/>
            <person name="Battaglia E."/>
            <person name="Haridas S."/>
            <person name="Andreopoulos W."/>
            <person name="Labutti K."/>
            <person name="Pangilinan J."/>
            <person name="Floch G.L."/>
            <person name="Makela M.R."/>
            <person name="Henrissat B."/>
            <person name="Grigoriev I.V."/>
            <person name="Crouch J.A."/>
            <person name="De Vries R.P."/>
            <person name="Sukno S.A."/>
            <person name="Thon M.R."/>
        </authorList>
    </citation>
    <scope>NUCLEOTIDE SEQUENCE</scope>
    <source>
        <strain evidence="1">CBS 193.32</strain>
    </source>
</reference>
<comment type="caution">
    <text evidence="1">The sequence shown here is derived from an EMBL/GenBank/DDBJ whole genome shotgun (WGS) entry which is preliminary data.</text>
</comment>
<evidence type="ECO:0000313" key="2">
    <source>
        <dbReference type="Proteomes" id="UP001224890"/>
    </source>
</evidence>
<sequence>MSLYFCLRSWRVLSSPVCLGCLILDDIPYCLLRLFGEVIFAHQSIWLVSASASKNQCPVRKRQAQADVRFEKVRVPSAMQTGSGKTTRRATNNARIQAFVTIPQTRKLKIKFVSLR</sequence>
<proteinExistence type="predicted"/>
<organism evidence="1 2">
    <name type="scientific">Colletotrichum godetiae</name>
    <dbReference type="NCBI Taxonomy" id="1209918"/>
    <lineage>
        <taxon>Eukaryota</taxon>
        <taxon>Fungi</taxon>
        <taxon>Dikarya</taxon>
        <taxon>Ascomycota</taxon>
        <taxon>Pezizomycotina</taxon>
        <taxon>Sordariomycetes</taxon>
        <taxon>Hypocreomycetidae</taxon>
        <taxon>Glomerellales</taxon>
        <taxon>Glomerellaceae</taxon>
        <taxon>Colletotrichum</taxon>
        <taxon>Colletotrichum acutatum species complex</taxon>
    </lineage>
</organism>
<dbReference type="Proteomes" id="UP001224890">
    <property type="component" value="Unassembled WGS sequence"/>
</dbReference>
<gene>
    <name evidence="1" type="ORF">BDP55DRAFT_637428</name>
</gene>
<dbReference type="EMBL" id="JAHMHR010000067">
    <property type="protein sequence ID" value="KAK1658924.1"/>
    <property type="molecule type" value="Genomic_DNA"/>
</dbReference>
<dbReference type="GeneID" id="85457512"/>
<dbReference type="AlphaFoldDB" id="A0AAJ0ERV8"/>
<evidence type="ECO:0000313" key="1">
    <source>
        <dbReference type="EMBL" id="KAK1658924.1"/>
    </source>
</evidence>
<accession>A0AAJ0ERV8</accession>
<keyword evidence="2" id="KW-1185">Reference proteome</keyword>
<name>A0AAJ0ERV8_9PEZI</name>
<dbReference type="RefSeq" id="XP_060423688.1">
    <property type="nucleotide sequence ID" value="XM_060572986.1"/>
</dbReference>
<protein>
    <submittedName>
        <fullName evidence="1">Uncharacterized protein</fullName>
    </submittedName>
</protein>